<dbReference type="Pfam" id="PF07690">
    <property type="entry name" value="MFS_1"/>
    <property type="match status" value="1"/>
</dbReference>
<feature type="transmembrane region" description="Helical" evidence="6">
    <location>
        <begin position="98"/>
        <end position="118"/>
    </location>
</feature>
<evidence type="ECO:0000256" key="2">
    <source>
        <dbReference type="ARBA" id="ARBA00022475"/>
    </source>
</evidence>
<dbReference type="EMBL" id="VIWT01000001">
    <property type="protein sequence ID" value="TWF98821.1"/>
    <property type="molecule type" value="Genomic_DNA"/>
</dbReference>
<feature type="transmembrane region" description="Helical" evidence="6">
    <location>
        <begin position="34"/>
        <end position="56"/>
    </location>
</feature>
<feature type="transmembrane region" description="Helical" evidence="6">
    <location>
        <begin position="160"/>
        <end position="182"/>
    </location>
</feature>
<sequence length="440" mass="46333">MAITRRVAQAPSSPDTGRATLVALLRTRDFRRLLGVRLLSQLSDGVFQASLASYVIFSPERQSSPADIASMMAVLLLPFSVIGPFAGVLLDRWRRRQVLYLGNLTRFGLGLGTAALLLLRAEEWVFLAAALLVTAVNRFILAGLSAALPRVVDADQLVTANALCPTAGTVAAVIGGGTGFVVHQVLPPGPHADAALVTVAAVLYLAAGLAARRMAPELLGPEHHPDRPDLRAALGQAGRALAEGVRHLVRESRPAVRALAAVTAARFLYGVLIVTVLMLSRYTFNQPTDTRGGLATLGTALAFSAVGFFLAAVVSPWCTRRLGLDGWMTACLASAAVFVPALGLSFAVAPIMLAALLLGLVTQATKICADTIVQHEVADEYRGRVFAIYDVLFNVAFVAAGAVTALVLPLDGRSVPVVLAVAAAYAISAIFYARGRAERR</sequence>
<evidence type="ECO:0000256" key="4">
    <source>
        <dbReference type="ARBA" id="ARBA00022989"/>
    </source>
</evidence>
<protein>
    <submittedName>
        <fullName evidence="7">MFS transporter</fullName>
    </submittedName>
</protein>
<keyword evidence="5 6" id="KW-0472">Membrane</keyword>
<organism evidence="7 8">
    <name type="scientific">Kitasatospora viridis</name>
    <dbReference type="NCBI Taxonomy" id="281105"/>
    <lineage>
        <taxon>Bacteria</taxon>
        <taxon>Bacillati</taxon>
        <taxon>Actinomycetota</taxon>
        <taxon>Actinomycetes</taxon>
        <taxon>Kitasatosporales</taxon>
        <taxon>Streptomycetaceae</taxon>
        <taxon>Kitasatospora</taxon>
    </lineage>
</organism>
<evidence type="ECO:0000313" key="7">
    <source>
        <dbReference type="EMBL" id="TWF98821.1"/>
    </source>
</evidence>
<feature type="transmembrane region" description="Helical" evidence="6">
    <location>
        <begin position="256"/>
        <end position="280"/>
    </location>
</feature>
<dbReference type="InterPro" id="IPR011701">
    <property type="entry name" value="MFS"/>
</dbReference>
<keyword evidence="2" id="KW-1003">Cell membrane</keyword>
<dbReference type="GO" id="GO:0022857">
    <property type="term" value="F:transmembrane transporter activity"/>
    <property type="evidence" value="ECO:0007669"/>
    <property type="project" value="InterPro"/>
</dbReference>
<feature type="transmembrane region" description="Helical" evidence="6">
    <location>
        <begin position="292"/>
        <end position="314"/>
    </location>
</feature>
<dbReference type="AlphaFoldDB" id="A0A561UHH9"/>
<dbReference type="PANTHER" id="PTHR23513">
    <property type="entry name" value="INTEGRAL MEMBRANE EFFLUX PROTEIN-RELATED"/>
    <property type="match status" value="1"/>
</dbReference>
<keyword evidence="3 6" id="KW-0812">Transmembrane</keyword>
<evidence type="ECO:0000256" key="3">
    <source>
        <dbReference type="ARBA" id="ARBA00022692"/>
    </source>
</evidence>
<comment type="caution">
    <text evidence="7">The sequence shown here is derived from an EMBL/GenBank/DDBJ whole genome shotgun (WGS) entry which is preliminary data.</text>
</comment>
<evidence type="ECO:0000256" key="6">
    <source>
        <dbReference type="SAM" id="Phobius"/>
    </source>
</evidence>
<dbReference type="Gene3D" id="1.20.1250.20">
    <property type="entry name" value="MFS general substrate transporter like domains"/>
    <property type="match status" value="1"/>
</dbReference>
<feature type="transmembrane region" description="Helical" evidence="6">
    <location>
        <begin position="326"/>
        <end position="347"/>
    </location>
</feature>
<dbReference type="GO" id="GO:0005886">
    <property type="term" value="C:plasma membrane"/>
    <property type="evidence" value="ECO:0007669"/>
    <property type="project" value="UniProtKB-SubCell"/>
</dbReference>
<name>A0A561UHH9_9ACTN</name>
<dbReference type="RefSeq" id="WP_342795298.1">
    <property type="nucleotide sequence ID" value="NZ_BAAAMZ010000012.1"/>
</dbReference>
<dbReference type="CDD" id="cd06173">
    <property type="entry name" value="MFS_MefA_like"/>
    <property type="match status" value="1"/>
</dbReference>
<evidence type="ECO:0000256" key="1">
    <source>
        <dbReference type="ARBA" id="ARBA00004651"/>
    </source>
</evidence>
<evidence type="ECO:0000256" key="5">
    <source>
        <dbReference type="ARBA" id="ARBA00023136"/>
    </source>
</evidence>
<dbReference type="PANTHER" id="PTHR23513:SF17">
    <property type="entry name" value="MEMBRANE PROTEIN"/>
    <property type="match status" value="1"/>
</dbReference>
<keyword evidence="4 6" id="KW-1133">Transmembrane helix</keyword>
<accession>A0A561UHH9</accession>
<dbReference type="InterPro" id="IPR036259">
    <property type="entry name" value="MFS_trans_sf"/>
</dbReference>
<dbReference type="SUPFAM" id="SSF103473">
    <property type="entry name" value="MFS general substrate transporter"/>
    <property type="match status" value="1"/>
</dbReference>
<dbReference type="Proteomes" id="UP000317940">
    <property type="component" value="Unassembled WGS sequence"/>
</dbReference>
<keyword evidence="8" id="KW-1185">Reference proteome</keyword>
<gene>
    <name evidence="7" type="ORF">FHX73_112648</name>
</gene>
<feature type="transmembrane region" description="Helical" evidence="6">
    <location>
        <begin position="414"/>
        <end position="433"/>
    </location>
</feature>
<comment type="subcellular location">
    <subcellularLocation>
        <location evidence="1">Cell membrane</location>
        <topology evidence="1">Multi-pass membrane protein</topology>
    </subcellularLocation>
</comment>
<reference evidence="7 8" key="1">
    <citation type="submission" date="2019-06" db="EMBL/GenBank/DDBJ databases">
        <title>Sequencing the genomes of 1000 actinobacteria strains.</title>
        <authorList>
            <person name="Klenk H.-P."/>
        </authorList>
    </citation>
    <scope>NUCLEOTIDE SEQUENCE [LARGE SCALE GENOMIC DNA]</scope>
    <source>
        <strain evidence="7 8">DSM 44826</strain>
    </source>
</reference>
<feature type="transmembrane region" description="Helical" evidence="6">
    <location>
        <begin position="68"/>
        <end position="91"/>
    </location>
</feature>
<feature type="transmembrane region" description="Helical" evidence="6">
    <location>
        <begin position="385"/>
        <end position="408"/>
    </location>
</feature>
<evidence type="ECO:0000313" key="8">
    <source>
        <dbReference type="Proteomes" id="UP000317940"/>
    </source>
</evidence>
<feature type="transmembrane region" description="Helical" evidence="6">
    <location>
        <begin position="124"/>
        <end position="148"/>
    </location>
</feature>
<proteinExistence type="predicted"/>